<name>A0A6C0BA22_9ZZZZ</name>
<evidence type="ECO:0000313" key="1">
    <source>
        <dbReference type="EMBL" id="QHS88348.1"/>
    </source>
</evidence>
<organism evidence="1">
    <name type="scientific">viral metagenome</name>
    <dbReference type="NCBI Taxonomy" id="1070528"/>
    <lineage>
        <taxon>unclassified sequences</taxon>
        <taxon>metagenomes</taxon>
        <taxon>organismal metagenomes</taxon>
    </lineage>
</organism>
<accession>A0A6C0BA22</accession>
<protein>
    <submittedName>
        <fullName evidence="1">Uncharacterized protein</fullName>
    </submittedName>
</protein>
<proteinExistence type="predicted"/>
<sequence>MHFIPPTSTKQLIYTYKVEKNVSNTAFNTQYYPTCRPIKHYRKQGVHAALPRTFENQAGFINDNIDQSNKCDFNCSRSKEVGLPIKMLAKNKYGQTTTCCENTQGPIGPNGPASSNTGNIISFSGNAKIKSAIQPNNKSYYTESYSYLKSRGNTFDTKDKFRGTPVATPDSSYYELQEGLPSCGSPSYIKTTYKPNNKKFEKQGAVSCDTRLNRLKLDTIKKNNLSYVKLYKTVIYYSEDPVFFEKNKVNNCELNKCYEKPTTPARQAALFAP</sequence>
<reference evidence="1" key="1">
    <citation type="journal article" date="2020" name="Nature">
        <title>Giant virus diversity and host interactions through global metagenomics.</title>
        <authorList>
            <person name="Schulz F."/>
            <person name="Roux S."/>
            <person name="Paez-Espino D."/>
            <person name="Jungbluth S."/>
            <person name="Walsh D.A."/>
            <person name="Denef V.J."/>
            <person name="McMahon K.D."/>
            <person name="Konstantinidis K.T."/>
            <person name="Eloe-Fadrosh E.A."/>
            <person name="Kyrpides N.C."/>
            <person name="Woyke T."/>
        </authorList>
    </citation>
    <scope>NUCLEOTIDE SEQUENCE</scope>
    <source>
        <strain evidence="1">GVMAG-M-3300010158-55</strain>
    </source>
</reference>
<dbReference type="EMBL" id="MN739095">
    <property type="protein sequence ID" value="QHS88348.1"/>
    <property type="molecule type" value="Genomic_DNA"/>
</dbReference>
<dbReference type="AlphaFoldDB" id="A0A6C0BA22"/>